<protein>
    <recommendedName>
        <fullName evidence="3">DegT/DnrJ/EryC1/StrS aminotransferase family protein</fullName>
    </recommendedName>
</protein>
<reference evidence="1 2" key="1">
    <citation type="journal article" date="2017" name="Int. J. Syst. Evol. Microbiol.">
        <title>Achromobacter aloeverae sp. nov., isolated from the root of Aloe vera (L.) Burm.f.</title>
        <authorList>
            <person name="Kuncharoen N."/>
            <person name="Muramatsu Y."/>
            <person name="Shibata C."/>
            <person name="Kamakura Y."/>
            <person name="Nakagawa Y."/>
            <person name="Tanasupawat S."/>
        </authorList>
    </citation>
    <scope>NUCLEOTIDE SEQUENCE [LARGE SCALE GENOMIC DNA]</scope>
    <source>
        <strain evidence="1 2">AVA-1</strain>
    </source>
</reference>
<name>A0A4Q1HP43_9BURK</name>
<sequence length="276" mass="30928">MPFYICDAMLAPIRALGIEIAFYTLDEQLAVSKEVTPRATDCLLYVNYFGICGQQTTQLLRRIAPEQVILDHSQAFFCEPKECLATIYSPRKFFGIPDGGLLVSSAIAEDVVLPEDDSMPRTAHLLKRLAYDAERGYADFQASEATLADTRPRAMSTLTQRLLSAVDTSGARARRNENFRILHDHLGHLNLLNVQLPTIDGPLCYPFVTSDVGLREALMQDRIYAATYWPEVLTRCPPGTIESRLVRNCLPLPCDQRYDRNDMERIVAIILSAVSA</sequence>
<keyword evidence="2" id="KW-1185">Reference proteome</keyword>
<dbReference type="EMBL" id="PYAL01000001">
    <property type="protein sequence ID" value="RXN92587.1"/>
    <property type="molecule type" value="Genomic_DNA"/>
</dbReference>
<evidence type="ECO:0000313" key="1">
    <source>
        <dbReference type="EMBL" id="RXN92587.1"/>
    </source>
</evidence>
<dbReference type="InterPro" id="IPR015424">
    <property type="entry name" value="PyrdxlP-dep_Trfase"/>
</dbReference>
<organism evidence="1 2">
    <name type="scientific">Achromobacter aloeverae</name>
    <dbReference type="NCBI Taxonomy" id="1750518"/>
    <lineage>
        <taxon>Bacteria</taxon>
        <taxon>Pseudomonadati</taxon>
        <taxon>Pseudomonadota</taxon>
        <taxon>Betaproteobacteria</taxon>
        <taxon>Burkholderiales</taxon>
        <taxon>Alcaligenaceae</taxon>
        <taxon>Achromobacter</taxon>
    </lineage>
</organism>
<comment type="caution">
    <text evidence="1">The sequence shown here is derived from an EMBL/GenBank/DDBJ whole genome shotgun (WGS) entry which is preliminary data.</text>
</comment>
<dbReference type="Proteomes" id="UP000290849">
    <property type="component" value="Unassembled WGS sequence"/>
</dbReference>
<accession>A0A4Q1HP43</accession>
<dbReference type="AlphaFoldDB" id="A0A4Q1HP43"/>
<evidence type="ECO:0008006" key="3">
    <source>
        <dbReference type="Google" id="ProtNLM"/>
    </source>
</evidence>
<gene>
    <name evidence="1" type="ORF">C7R54_02185</name>
</gene>
<proteinExistence type="predicted"/>
<dbReference type="SUPFAM" id="SSF53383">
    <property type="entry name" value="PLP-dependent transferases"/>
    <property type="match status" value="1"/>
</dbReference>
<evidence type="ECO:0000313" key="2">
    <source>
        <dbReference type="Proteomes" id="UP000290849"/>
    </source>
</evidence>